<dbReference type="Proteomes" id="UP000095287">
    <property type="component" value="Unplaced"/>
</dbReference>
<keyword evidence="1" id="KW-0472">Membrane</keyword>
<evidence type="ECO:0000313" key="3">
    <source>
        <dbReference type="WBParaSite" id="L893_g8335.t1"/>
    </source>
</evidence>
<keyword evidence="1" id="KW-0812">Transmembrane</keyword>
<organism evidence="2 3">
    <name type="scientific">Steinernema glaseri</name>
    <dbReference type="NCBI Taxonomy" id="37863"/>
    <lineage>
        <taxon>Eukaryota</taxon>
        <taxon>Metazoa</taxon>
        <taxon>Ecdysozoa</taxon>
        <taxon>Nematoda</taxon>
        <taxon>Chromadorea</taxon>
        <taxon>Rhabditida</taxon>
        <taxon>Tylenchina</taxon>
        <taxon>Panagrolaimomorpha</taxon>
        <taxon>Strongyloidoidea</taxon>
        <taxon>Steinernematidae</taxon>
        <taxon>Steinernema</taxon>
    </lineage>
</organism>
<proteinExistence type="predicted"/>
<keyword evidence="2" id="KW-1185">Reference proteome</keyword>
<sequence length="91" mass="9740">MLLDAVVLPLFHVVLIVFSFAFCAISGKGSNDSSGSVRKHDDKRDIEIVGCEKCYARVADLPPVPKPFAAEDGRIVDKNGVPLAQLLCAQG</sequence>
<accession>A0A1I8AR79</accession>
<reference evidence="3" key="1">
    <citation type="submission" date="2016-11" db="UniProtKB">
        <authorList>
            <consortium name="WormBaseParasite"/>
        </authorList>
    </citation>
    <scope>IDENTIFICATION</scope>
</reference>
<feature type="transmembrane region" description="Helical" evidence="1">
    <location>
        <begin position="6"/>
        <end position="25"/>
    </location>
</feature>
<evidence type="ECO:0000313" key="2">
    <source>
        <dbReference type="Proteomes" id="UP000095287"/>
    </source>
</evidence>
<protein>
    <submittedName>
        <fullName evidence="3">Saposin B-type domain-containing protein</fullName>
    </submittedName>
</protein>
<evidence type="ECO:0000256" key="1">
    <source>
        <dbReference type="SAM" id="Phobius"/>
    </source>
</evidence>
<dbReference type="AlphaFoldDB" id="A0A1I8AR79"/>
<name>A0A1I8AR79_9BILA</name>
<keyword evidence="1" id="KW-1133">Transmembrane helix</keyword>
<dbReference type="WBParaSite" id="L893_g8335.t1">
    <property type="protein sequence ID" value="L893_g8335.t1"/>
    <property type="gene ID" value="L893_g8335"/>
</dbReference>